<keyword evidence="11 14" id="KW-0472">Membrane</keyword>
<comment type="similarity">
    <text evidence="12">Belongs to the binding-protein-dependent transport system permease family. LivHM subfamily.</text>
</comment>
<feature type="transmembrane region" description="Helical" evidence="14">
    <location>
        <begin position="260"/>
        <end position="279"/>
    </location>
</feature>
<evidence type="ECO:0000256" key="4">
    <source>
        <dbReference type="ARBA" id="ARBA00022475"/>
    </source>
</evidence>
<evidence type="ECO:0000256" key="14">
    <source>
        <dbReference type="SAM" id="Phobius"/>
    </source>
</evidence>
<dbReference type="GO" id="GO:0005576">
    <property type="term" value="C:extracellular region"/>
    <property type="evidence" value="ECO:0007669"/>
    <property type="project" value="UniProtKB-SubCell"/>
</dbReference>
<dbReference type="GO" id="GO:0015190">
    <property type="term" value="F:L-leucine transmembrane transporter activity"/>
    <property type="evidence" value="ECO:0007669"/>
    <property type="project" value="TreeGrafter"/>
</dbReference>
<dbReference type="AlphaFoldDB" id="A0A3N0EFG8"/>
<dbReference type="OrthoDB" id="9807115at2"/>
<dbReference type="GO" id="GO:0005304">
    <property type="term" value="F:L-valine transmembrane transporter activity"/>
    <property type="evidence" value="ECO:0007669"/>
    <property type="project" value="TreeGrafter"/>
</dbReference>
<keyword evidence="4" id="KW-1003">Cell membrane</keyword>
<dbReference type="GO" id="GO:0015192">
    <property type="term" value="F:L-phenylalanine transmembrane transporter activity"/>
    <property type="evidence" value="ECO:0007669"/>
    <property type="project" value="TreeGrafter"/>
</dbReference>
<keyword evidence="7 14" id="KW-0812">Transmembrane</keyword>
<dbReference type="SUPFAM" id="SSF49478">
    <property type="entry name" value="Cna protein B-type domain"/>
    <property type="match status" value="1"/>
</dbReference>
<evidence type="ECO:0000256" key="15">
    <source>
        <dbReference type="SAM" id="SignalP"/>
    </source>
</evidence>
<sequence length="583" mass="60612">MSRRLVTALLAVIAAILVTPGNVAADGQGGGTLSGQISDPESSEEDDGVEGIDIDVLDDSGDELGTATTDAEGAWEFDVPEPGTYTVVLDEDTIPEDLQSYELVPAAEQEQEVDEGDDPIILYRLVEPETEGESSEGPDDGSGDESAEEEAAEEGAEAPEVDESAPFSHQFAQVATDGLVYGLVIAIAAVGLSLIFGTTRMINFAHGDMVTFGALMALLFSTGAGGLGNSILGLVVAVALAIGVGLLLRDRAGPGVRLAVQGALLVLGIVGATLVGILGGESMEWRVSLLGDPGMGSSALDLAVVVLVPVVIAAAVLAAGRLLRGRVPHDTVLPLQGVVLFVGLAAGLWLGAIGAALIAVILGAGLAAGMERYIWQPLRLRNVVMIQLFIVSIGVALLLRHTLLVLFGGSRASYPEYQVQEMVGLGPIEVAPRSLAIMVVAVLVLVAVACMLQFTRVGKAMRAVADNRDLAESSGIDVARITLYVWTLSGGLSALGGVLFGIHQIVHWQMGFHLLLLMFAAVILGGLGTAYGAMVGGIAIGMVAMLSTLWFPHQLMEAWALAIMIVMLLIRPQGLLGRRERIG</sequence>
<dbReference type="GO" id="GO:0015188">
    <property type="term" value="F:L-isoleucine transmembrane transporter activity"/>
    <property type="evidence" value="ECO:0007669"/>
    <property type="project" value="TreeGrafter"/>
</dbReference>
<dbReference type="PANTHER" id="PTHR11795:SF371">
    <property type="entry name" value="HIGH-AFFINITY BRANCHED-CHAIN AMINO ACID TRANSPORT SYSTEM PERMEASE PROTEIN LIVH"/>
    <property type="match status" value="1"/>
</dbReference>
<keyword evidence="10 14" id="KW-1133">Transmembrane helix</keyword>
<feature type="chain" id="PRO_5038815932" evidence="15">
    <location>
        <begin position="25"/>
        <end position="583"/>
    </location>
</feature>
<evidence type="ECO:0000256" key="5">
    <source>
        <dbReference type="ARBA" id="ARBA00022519"/>
    </source>
</evidence>
<name>A0A3N0EFG8_9ACTN</name>
<feature type="transmembrane region" description="Helical" evidence="14">
    <location>
        <begin position="508"/>
        <end position="527"/>
    </location>
</feature>
<evidence type="ECO:0000256" key="13">
    <source>
        <dbReference type="SAM" id="MobiDB-lite"/>
    </source>
</evidence>
<dbReference type="PANTHER" id="PTHR11795">
    <property type="entry name" value="BRANCHED-CHAIN AMINO ACID TRANSPORT SYSTEM PERMEASE PROTEIN LIVH"/>
    <property type="match status" value="1"/>
</dbReference>
<feature type="transmembrane region" description="Helical" evidence="14">
    <location>
        <begin position="386"/>
        <end position="410"/>
    </location>
</feature>
<dbReference type="Proteomes" id="UP000269198">
    <property type="component" value="Unassembled WGS sequence"/>
</dbReference>
<feature type="transmembrane region" description="Helical" evidence="14">
    <location>
        <begin position="430"/>
        <end position="452"/>
    </location>
</feature>
<dbReference type="Pfam" id="PF02653">
    <property type="entry name" value="BPD_transp_2"/>
    <property type="match status" value="1"/>
</dbReference>
<dbReference type="GO" id="GO:0005975">
    <property type="term" value="P:carbohydrate metabolic process"/>
    <property type="evidence" value="ECO:0007669"/>
    <property type="project" value="UniProtKB-ARBA"/>
</dbReference>
<evidence type="ECO:0000256" key="10">
    <source>
        <dbReference type="ARBA" id="ARBA00022989"/>
    </source>
</evidence>
<feature type="region of interest" description="Disordered" evidence="13">
    <location>
        <begin position="128"/>
        <end position="164"/>
    </location>
</feature>
<feature type="transmembrane region" description="Helical" evidence="14">
    <location>
        <begin position="299"/>
        <end position="320"/>
    </location>
</feature>
<feature type="region of interest" description="Disordered" evidence="13">
    <location>
        <begin position="24"/>
        <end position="49"/>
    </location>
</feature>
<dbReference type="GO" id="GO:1903806">
    <property type="term" value="P:L-isoleucine import across plasma membrane"/>
    <property type="evidence" value="ECO:0007669"/>
    <property type="project" value="TreeGrafter"/>
</dbReference>
<evidence type="ECO:0000256" key="2">
    <source>
        <dbReference type="ARBA" id="ARBA00004651"/>
    </source>
</evidence>
<evidence type="ECO:0000256" key="11">
    <source>
        <dbReference type="ARBA" id="ARBA00023136"/>
    </source>
</evidence>
<keyword evidence="3" id="KW-0813">Transport</keyword>
<dbReference type="GO" id="GO:0042941">
    <property type="term" value="P:D-alanine transmembrane transport"/>
    <property type="evidence" value="ECO:0007669"/>
    <property type="project" value="TreeGrafter"/>
</dbReference>
<feature type="transmembrane region" description="Helical" evidence="14">
    <location>
        <begin position="558"/>
        <end position="576"/>
    </location>
</feature>
<organism evidence="17 18">
    <name type="scientific">Halostreptopolyspora alba</name>
    <dbReference type="NCBI Taxonomy" id="2487137"/>
    <lineage>
        <taxon>Bacteria</taxon>
        <taxon>Bacillati</taxon>
        <taxon>Actinomycetota</taxon>
        <taxon>Actinomycetes</taxon>
        <taxon>Streptosporangiales</taxon>
        <taxon>Nocardiopsidaceae</taxon>
        <taxon>Halostreptopolyspora</taxon>
    </lineage>
</organism>
<evidence type="ECO:0000256" key="1">
    <source>
        <dbReference type="ARBA" id="ARBA00004613"/>
    </source>
</evidence>
<keyword evidence="18" id="KW-1185">Reference proteome</keyword>
<dbReference type="EMBL" id="RJMB01000003">
    <property type="protein sequence ID" value="RNL86517.1"/>
    <property type="molecule type" value="Genomic_DNA"/>
</dbReference>
<feature type="transmembrane region" description="Helical" evidence="14">
    <location>
        <begin position="332"/>
        <end position="350"/>
    </location>
</feature>
<dbReference type="GO" id="GO:0015808">
    <property type="term" value="P:L-alanine transport"/>
    <property type="evidence" value="ECO:0007669"/>
    <property type="project" value="TreeGrafter"/>
</dbReference>
<dbReference type="InterPro" id="IPR001851">
    <property type="entry name" value="ABC_transp_permease"/>
</dbReference>
<evidence type="ECO:0000256" key="6">
    <source>
        <dbReference type="ARBA" id="ARBA00022525"/>
    </source>
</evidence>
<comment type="subcellular location">
    <subcellularLocation>
        <location evidence="2">Cell membrane</location>
        <topology evidence="2">Multi-pass membrane protein</topology>
    </subcellularLocation>
    <subcellularLocation>
        <location evidence="1">Secreted</location>
    </subcellularLocation>
</comment>
<feature type="transmembrane region" description="Helical" evidence="14">
    <location>
        <begin position="209"/>
        <end position="225"/>
    </location>
</feature>
<gene>
    <name evidence="17" type="ORF">EFW17_04775</name>
</gene>
<keyword evidence="6" id="KW-0964">Secreted</keyword>
<dbReference type="InterPro" id="IPR052157">
    <property type="entry name" value="BCAA_transport_permease"/>
</dbReference>
<protein>
    <submittedName>
        <fullName evidence="17">Branched-chain amino acid ABC transporter permease</fullName>
    </submittedName>
</protein>
<dbReference type="CDD" id="cd06582">
    <property type="entry name" value="TM_PBP1_LivH_like"/>
    <property type="match status" value="1"/>
</dbReference>
<dbReference type="RefSeq" id="WP_123200042.1">
    <property type="nucleotide sequence ID" value="NZ_RJMB01000003.1"/>
</dbReference>
<evidence type="ECO:0000256" key="3">
    <source>
        <dbReference type="ARBA" id="ARBA00022448"/>
    </source>
</evidence>
<proteinExistence type="inferred from homology"/>
<feature type="compositionally biased region" description="Acidic residues" evidence="13">
    <location>
        <begin position="128"/>
        <end position="163"/>
    </location>
</feature>
<evidence type="ECO:0000313" key="17">
    <source>
        <dbReference type="EMBL" id="RNL86517.1"/>
    </source>
</evidence>
<keyword evidence="5" id="KW-0997">Cell inner membrane</keyword>
<dbReference type="Pfam" id="PF17210">
    <property type="entry name" value="SdrD_B"/>
    <property type="match status" value="1"/>
</dbReference>
<evidence type="ECO:0000259" key="16">
    <source>
        <dbReference type="Pfam" id="PF17210"/>
    </source>
</evidence>
<feature type="signal peptide" evidence="15">
    <location>
        <begin position="1"/>
        <end position="24"/>
    </location>
</feature>
<feature type="transmembrane region" description="Helical" evidence="14">
    <location>
        <begin position="231"/>
        <end position="248"/>
    </location>
</feature>
<dbReference type="GO" id="GO:0005886">
    <property type="term" value="C:plasma membrane"/>
    <property type="evidence" value="ECO:0007669"/>
    <property type="project" value="UniProtKB-SubCell"/>
</dbReference>
<reference evidence="17 18" key="1">
    <citation type="submission" date="2018-11" db="EMBL/GenBank/DDBJ databases">
        <title>The genome draft of YIM 96095.</title>
        <authorList>
            <person name="Tang S.-K."/>
            <person name="Chunyu W.-X."/>
            <person name="Feng Y.-Z."/>
        </authorList>
    </citation>
    <scope>NUCLEOTIDE SEQUENCE [LARGE SCALE GENOMIC DNA]</scope>
    <source>
        <strain evidence="17 18">YIM 96095</strain>
    </source>
</reference>
<comment type="caution">
    <text evidence="17">The sequence shown here is derived from an EMBL/GenBank/DDBJ whole genome shotgun (WGS) entry which is preliminary data.</text>
</comment>
<dbReference type="InterPro" id="IPR033764">
    <property type="entry name" value="Sdr_B"/>
</dbReference>
<feature type="transmembrane region" description="Helical" evidence="14">
    <location>
        <begin position="534"/>
        <end position="552"/>
    </location>
</feature>
<feature type="transmembrane region" description="Helical" evidence="14">
    <location>
        <begin position="483"/>
        <end position="502"/>
    </location>
</feature>
<dbReference type="InterPro" id="IPR013783">
    <property type="entry name" value="Ig-like_fold"/>
</dbReference>
<feature type="transmembrane region" description="Helical" evidence="14">
    <location>
        <begin position="178"/>
        <end position="197"/>
    </location>
</feature>
<feature type="transmembrane region" description="Helical" evidence="14">
    <location>
        <begin position="356"/>
        <end position="374"/>
    </location>
</feature>
<keyword evidence="9" id="KW-0029">Amino-acid transport</keyword>
<evidence type="ECO:0000256" key="9">
    <source>
        <dbReference type="ARBA" id="ARBA00022970"/>
    </source>
</evidence>
<accession>A0A3N0EFG8</accession>
<feature type="domain" description="SD-repeat containing protein B" evidence="16">
    <location>
        <begin position="44"/>
        <end position="91"/>
    </location>
</feature>
<keyword evidence="8 15" id="KW-0732">Signal</keyword>
<evidence type="ECO:0000313" key="18">
    <source>
        <dbReference type="Proteomes" id="UP000269198"/>
    </source>
</evidence>
<evidence type="ECO:0000256" key="12">
    <source>
        <dbReference type="ARBA" id="ARBA00037998"/>
    </source>
</evidence>
<evidence type="ECO:0000256" key="8">
    <source>
        <dbReference type="ARBA" id="ARBA00022729"/>
    </source>
</evidence>
<evidence type="ECO:0000256" key="7">
    <source>
        <dbReference type="ARBA" id="ARBA00022692"/>
    </source>
</evidence>
<dbReference type="Gene3D" id="2.60.40.10">
    <property type="entry name" value="Immunoglobulins"/>
    <property type="match status" value="1"/>
</dbReference>